<dbReference type="SUPFAM" id="SSF52141">
    <property type="entry name" value="Uracil-DNA glycosylase-like"/>
    <property type="match status" value="1"/>
</dbReference>
<protein>
    <recommendedName>
        <fullName evidence="5 9">Uracil-DNA glycosylase</fullName>
        <shortName evidence="9">UDG</shortName>
        <ecNumber evidence="4 9">3.2.2.27</ecNumber>
    </recommendedName>
</protein>
<name>A0ABT5KQB6_9BURK</name>
<evidence type="ECO:0000313" key="14">
    <source>
        <dbReference type="Proteomes" id="UP001219862"/>
    </source>
</evidence>
<keyword evidence="6 9" id="KW-0227">DNA damage</keyword>
<dbReference type="EC" id="3.2.2.27" evidence="4 9"/>
<evidence type="ECO:0000256" key="4">
    <source>
        <dbReference type="ARBA" id="ARBA00012030"/>
    </source>
</evidence>
<dbReference type="NCBIfam" id="NF003588">
    <property type="entry name" value="PRK05254.1-1"/>
    <property type="match status" value="1"/>
</dbReference>
<feature type="domain" description="Uracil-DNA glycosylase-like" evidence="12">
    <location>
        <begin position="51"/>
        <end position="221"/>
    </location>
</feature>
<gene>
    <name evidence="9" type="primary">ung</name>
    <name evidence="13" type="ORF">PRZ01_07590</name>
</gene>
<evidence type="ECO:0000256" key="9">
    <source>
        <dbReference type="HAMAP-Rule" id="MF_00148"/>
    </source>
</evidence>
<sequence>MNWGAPLDAGWQPLLAAWRSSPAGVSLTRYLDERYRAGAVIYPPDPLLALRLTPLAQCRVVILGQDPYHGAGQAEGLAFSVGPGQKFPPSLRNIFKELQRDLGQQPPMEGSLKAWAARGVLLLNTVLTVEDGAPASHAAYQKGGGWESFTDALIQAVAQNPAPKVFMLWGAHAQAKAPLIQSAGQGAHLILQANHPSPLSALRPPLPFIGCGHFSQAQAWLRERGLALDWELSASLDAPAGPSLGT</sequence>
<dbReference type="NCBIfam" id="NF003589">
    <property type="entry name" value="PRK05254.1-2"/>
    <property type="match status" value="1"/>
</dbReference>
<dbReference type="PROSITE" id="PS00130">
    <property type="entry name" value="U_DNA_GLYCOSYLASE"/>
    <property type="match status" value="1"/>
</dbReference>
<dbReference type="CDD" id="cd10027">
    <property type="entry name" value="UDG-F1-like"/>
    <property type="match status" value="1"/>
</dbReference>
<dbReference type="Pfam" id="PF03167">
    <property type="entry name" value="UDG"/>
    <property type="match status" value="1"/>
</dbReference>
<dbReference type="EMBL" id="JAQQXS010000005">
    <property type="protein sequence ID" value="MDC8785052.1"/>
    <property type="molecule type" value="Genomic_DNA"/>
</dbReference>
<evidence type="ECO:0000256" key="11">
    <source>
        <dbReference type="RuleBase" id="RU003780"/>
    </source>
</evidence>
<accession>A0ABT5KQB6</accession>
<dbReference type="Gene3D" id="3.40.470.10">
    <property type="entry name" value="Uracil-DNA glycosylase-like domain"/>
    <property type="match status" value="1"/>
</dbReference>
<evidence type="ECO:0000313" key="13">
    <source>
        <dbReference type="EMBL" id="MDC8785052.1"/>
    </source>
</evidence>
<keyword evidence="9" id="KW-0963">Cytoplasm</keyword>
<keyword evidence="7 9" id="KW-0378">Hydrolase</keyword>
<feature type="active site" description="Proton acceptor" evidence="9 10">
    <location>
        <position position="66"/>
    </location>
</feature>
<keyword evidence="14" id="KW-1185">Reference proteome</keyword>
<evidence type="ECO:0000256" key="8">
    <source>
        <dbReference type="ARBA" id="ARBA00023204"/>
    </source>
</evidence>
<dbReference type="SMART" id="SM00987">
    <property type="entry name" value="UreE_C"/>
    <property type="match status" value="1"/>
</dbReference>
<dbReference type="GO" id="GO:0004844">
    <property type="term" value="F:uracil DNA N-glycosylase activity"/>
    <property type="evidence" value="ECO:0007669"/>
    <property type="project" value="UniProtKB-EC"/>
</dbReference>
<reference evidence="13 14" key="1">
    <citation type="submission" date="2022-10" db="EMBL/GenBank/DDBJ databases">
        <title>paucibacter sp. hw8 Genome sequencing.</title>
        <authorList>
            <person name="Park S."/>
        </authorList>
    </citation>
    <scope>NUCLEOTIDE SEQUENCE [LARGE SCALE GENOMIC DNA]</scope>
    <source>
        <strain evidence="14">hw8</strain>
    </source>
</reference>
<evidence type="ECO:0000256" key="2">
    <source>
        <dbReference type="ARBA" id="ARBA00002631"/>
    </source>
</evidence>
<dbReference type="NCBIfam" id="NF003592">
    <property type="entry name" value="PRK05254.1-5"/>
    <property type="match status" value="1"/>
</dbReference>
<dbReference type="InterPro" id="IPR005122">
    <property type="entry name" value="Uracil-DNA_glycosylase-like"/>
</dbReference>
<evidence type="ECO:0000256" key="3">
    <source>
        <dbReference type="ARBA" id="ARBA00008184"/>
    </source>
</evidence>
<evidence type="ECO:0000256" key="6">
    <source>
        <dbReference type="ARBA" id="ARBA00022763"/>
    </source>
</evidence>
<comment type="similarity">
    <text evidence="3 9 11">Belongs to the uracil-DNA glycosylase (UDG) superfamily. UNG family.</text>
</comment>
<comment type="caution">
    <text evidence="13">The sequence shown here is derived from an EMBL/GenBank/DDBJ whole genome shotgun (WGS) entry which is preliminary data.</text>
</comment>
<dbReference type="Proteomes" id="UP001219862">
    <property type="component" value="Unassembled WGS sequence"/>
</dbReference>
<dbReference type="HAMAP" id="MF_00148">
    <property type="entry name" value="UDG"/>
    <property type="match status" value="1"/>
</dbReference>
<dbReference type="RefSeq" id="WP_273596166.1">
    <property type="nucleotide sequence ID" value="NZ_JAQQXS010000005.1"/>
</dbReference>
<organism evidence="13 14">
    <name type="scientific">Roseateles koreensis</name>
    <dbReference type="NCBI Taxonomy" id="2987526"/>
    <lineage>
        <taxon>Bacteria</taxon>
        <taxon>Pseudomonadati</taxon>
        <taxon>Pseudomonadota</taxon>
        <taxon>Betaproteobacteria</taxon>
        <taxon>Burkholderiales</taxon>
        <taxon>Sphaerotilaceae</taxon>
        <taxon>Roseateles</taxon>
    </lineage>
</organism>
<dbReference type="InterPro" id="IPR018085">
    <property type="entry name" value="Ura-DNA_Glyclase_AS"/>
</dbReference>
<comment type="function">
    <text evidence="2 9 11">Excises uracil residues from the DNA which can arise as a result of misincorporation of dUMP residues by DNA polymerase or due to deamination of cytosine.</text>
</comment>
<evidence type="ECO:0000256" key="7">
    <source>
        <dbReference type="ARBA" id="ARBA00022801"/>
    </source>
</evidence>
<evidence type="ECO:0000256" key="1">
    <source>
        <dbReference type="ARBA" id="ARBA00001400"/>
    </source>
</evidence>
<comment type="catalytic activity">
    <reaction evidence="1 9 11">
        <text>Hydrolyzes single-stranded DNA or mismatched double-stranded DNA and polynucleotides, releasing free uracil.</text>
        <dbReference type="EC" id="3.2.2.27"/>
    </reaction>
</comment>
<evidence type="ECO:0000256" key="5">
    <source>
        <dbReference type="ARBA" id="ARBA00018429"/>
    </source>
</evidence>
<dbReference type="InterPro" id="IPR002043">
    <property type="entry name" value="UDG_fam1"/>
</dbReference>
<dbReference type="InterPro" id="IPR036895">
    <property type="entry name" value="Uracil-DNA_glycosylase-like_sf"/>
</dbReference>
<keyword evidence="8 9" id="KW-0234">DNA repair</keyword>
<dbReference type="NCBIfam" id="NF003591">
    <property type="entry name" value="PRK05254.1-4"/>
    <property type="match status" value="1"/>
</dbReference>
<evidence type="ECO:0000259" key="12">
    <source>
        <dbReference type="SMART" id="SM00986"/>
    </source>
</evidence>
<keyword evidence="13" id="KW-0326">Glycosidase</keyword>
<dbReference type="PANTHER" id="PTHR11264:SF0">
    <property type="entry name" value="URACIL-DNA GLYCOSYLASE"/>
    <property type="match status" value="1"/>
</dbReference>
<dbReference type="NCBIfam" id="TIGR00628">
    <property type="entry name" value="ung"/>
    <property type="match status" value="1"/>
</dbReference>
<proteinExistence type="inferred from homology"/>
<dbReference type="PANTHER" id="PTHR11264">
    <property type="entry name" value="URACIL-DNA GLYCOSYLASE"/>
    <property type="match status" value="1"/>
</dbReference>
<evidence type="ECO:0000256" key="10">
    <source>
        <dbReference type="PROSITE-ProRule" id="PRU10072"/>
    </source>
</evidence>
<comment type="subcellular location">
    <subcellularLocation>
        <location evidence="9">Cytoplasm</location>
    </subcellularLocation>
</comment>
<dbReference type="SMART" id="SM00986">
    <property type="entry name" value="UDG"/>
    <property type="match status" value="1"/>
</dbReference>